<dbReference type="Proteomes" id="UP000467700">
    <property type="component" value="Unassembled WGS sequence"/>
</dbReference>
<dbReference type="AlphaFoldDB" id="A0A8S0WLI3"/>
<organism evidence="2 3">
    <name type="scientific">Cyclocybe aegerita</name>
    <name type="common">Black poplar mushroom</name>
    <name type="synonym">Agrocybe aegerita</name>
    <dbReference type="NCBI Taxonomy" id="1973307"/>
    <lineage>
        <taxon>Eukaryota</taxon>
        <taxon>Fungi</taxon>
        <taxon>Dikarya</taxon>
        <taxon>Basidiomycota</taxon>
        <taxon>Agaricomycotina</taxon>
        <taxon>Agaricomycetes</taxon>
        <taxon>Agaricomycetidae</taxon>
        <taxon>Agaricales</taxon>
        <taxon>Agaricineae</taxon>
        <taxon>Bolbitiaceae</taxon>
        <taxon>Cyclocybe</taxon>
    </lineage>
</organism>
<feature type="region of interest" description="Disordered" evidence="1">
    <location>
        <begin position="59"/>
        <end position="107"/>
    </location>
</feature>
<feature type="compositionally biased region" description="Pro residues" evidence="1">
    <location>
        <begin position="81"/>
        <end position="99"/>
    </location>
</feature>
<sequence>MELFSGASHAQIQNSAFKLVQTHHNDNSVQNVNVIVAANFDDLGKLLDLEQLKQTLRETLAQENKGQTPVESQRDGKDEPVSPPAPLPVPPPVPSPERPQQPQREKTTFLIRTRLDRKDRKLNKSVSLVLTLTPAGSKAGKPWESVIWKVLHFEKAGRVSRNVTWFNRAGFCIVKEGNDGRIKPGELMTPVKAGHMAILQSEERQLSSAGDSTEDSDEVEADTDSHTLTEEPLLPLLNTNTFGSIDPTKPDEFSPVVDLGSIEYDPISKTSSFADLPKCFKPTSSYKLAAKNAGQ</sequence>
<keyword evidence="3" id="KW-1185">Reference proteome</keyword>
<evidence type="ECO:0000256" key="1">
    <source>
        <dbReference type="SAM" id="MobiDB-lite"/>
    </source>
</evidence>
<feature type="compositionally biased region" description="Acidic residues" evidence="1">
    <location>
        <begin position="212"/>
        <end position="222"/>
    </location>
</feature>
<accession>A0A8S0WLI3</accession>
<dbReference type="OrthoDB" id="2982815at2759"/>
<evidence type="ECO:0000313" key="3">
    <source>
        <dbReference type="Proteomes" id="UP000467700"/>
    </source>
</evidence>
<reference evidence="2 3" key="1">
    <citation type="submission" date="2020-01" db="EMBL/GenBank/DDBJ databases">
        <authorList>
            <person name="Gupta K D."/>
        </authorList>
    </citation>
    <scope>NUCLEOTIDE SEQUENCE [LARGE SCALE GENOMIC DNA]</scope>
</reference>
<proteinExistence type="predicted"/>
<gene>
    <name evidence="2" type="ORF">AAE3_LOCUS7558</name>
</gene>
<name>A0A8S0WLI3_CYCAE</name>
<feature type="compositionally biased region" description="Polar residues" evidence="1">
    <location>
        <begin position="61"/>
        <end position="71"/>
    </location>
</feature>
<evidence type="ECO:0000313" key="2">
    <source>
        <dbReference type="EMBL" id="CAA7265347.1"/>
    </source>
</evidence>
<feature type="region of interest" description="Disordered" evidence="1">
    <location>
        <begin position="203"/>
        <end position="233"/>
    </location>
</feature>
<comment type="caution">
    <text evidence="2">The sequence shown here is derived from an EMBL/GenBank/DDBJ whole genome shotgun (WGS) entry which is preliminary data.</text>
</comment>
<protein>
    <submittedName>
        <fullName evidence="2">Uncharacterized protein</fullName>
    </submittedName>
</protein>
<dbReference type="EMBL" id="CACVBS010000048">
    <property type="protein sequence ID" value="CAA7265347.1"/>
    <property type="molecule type" value="Genomic_DNA"/>
</dbReference>